<name>A0A6J1JX01_CUCMA</name>
<keyword evidence="1" id="KW-0732">Signal</keyword>
<dbReference type="Proteomes" id="UP000504608">
    <property type="component" value="Unplaced"/>
</dbReference>
<protein>
    <submittedName>
        <fullName evidence="3">Uncharacterized protein LOC111489599</fullName>
    </submittedName>
</protein>
<dbReference type="AlphaFoldDB" id="A0A6J1JX01"/>
<organism evidence="2 3">
    <name type="scientific">Cucurbita maxima</name>
    <name type="common">Pumpkin</name>
    <name type="synonym">Winter squash</name>
    <dbReference type="NCBI Taxonomy" id="3661"/>
    <lineage>
        <taxon>Eukaryota</taxon>
        <taxon>Viridiplantae</taxon>
        <taxon>Streptophyta</taxon>
        <taxon>Embryophyta</taxon>
        <taxon>Tracheophyta</taxon>
        <taxon>Spermatophyta</taxon>
        <taxon>Magnoliopsida</taxon>
        <taxon>eudicotyledons</taxon>
        <taxon>Gunneridae</taxon>
        <taxon>Pentapetalae</taxon>
        <taxon>rosids</taxon>
        <taxon>fabids</taxon>
        <taxon>Cucurbitales</taxon>
        <taxon>Cucurbitaceae</taxon>
        <taxon>Cucurbiteae</taxon>
        <taxon>Cucurbita</taxon>
    </lineage>
</organism>
<dbReference type="GeneID" id="111489599"/>
<feature type="chain" id="PRO_5026753068" evidence="1">
    <location>
        <begin position="42"/>
        <end position="161"/>
    </location>
</feature>
<dbReference type="KEGG" id="cmax:111489599"/>
<proteinExistence type="predicted"/>
<feature type="signal peptide" evidence="1">
    <location>
        <begin position="1"/>
        <end position="41"/>
    </location>
</feature>
<evidence type="ECO:0000313" key="2">
    <source>
        <dbReference type="Proteomes" id="UP000504608"/>
    </source>
</evidence>
<keyword evidence="2" id="KW-1185">Reference proteome</keyword>
<reference evidence="3" key="1">
    <citation type="submission" date="2025-08" db="UniProtKB">
        <authorList>
            <consortium name="RefSeq"/>
        </authorList>
    </citation>
    <scope>IDENTIFICATION</scope>
    <source>
        <tissue evidence="3">Young leaves</tissue>
    </source>
</reference>
<dbReference type="RefSeq" id="XP_022993676.1">
    <property type="nucleotide sequence ID" value="XM_023137908.1"/>
</dbReference>
<accession>A0A6J1JX01</accession>
<evidence type="ECO:0000313" key="3">
    <source>
        <dbReference type="RefSeq" id="XP_022993676.1"/>
    </source>
</evidence>
<sequence>MGSIHSLPKNTRRASAEMAISKSKFLTLFLLFCTLLHLGFANEQVIDDAIAQSEVVGQRLPYAQDCCNYGHTGSCVGSPNCCGNGGDYDNSPPHCVQNGCGCVENPSNNCCAGSVGHPSPPSCQWQGPSPCCGCVRTNVKVEEQNESNSDRPSSESMTPMH</sequence>
<evidence type="ECO:0000256" key="1">
    <source>
        <dbReference type="SAM" id="SignalP"/>
    </source>
</evidence>
<gene>
    <name evidence="3" type="primary">LOC111489599</name>
</gene>